<protein>
    <recommendedName>
        <fullName evidence="2">histidine kinase</fullName>
        <ecNumber evidence="2">2.7.13.3</ecNumber>
    </recommendedName>
</protein>
<organism evidence="6 7">
    <name type="scientific">Clavibacter nebraskensis</name>
    <dbReference type="NCBI Taxonomy" id="31963"/>
    <lineage>
        <taxon>Bacteria</taxon>
        <taxon>Bacillati</taxon>
        <taxon>Actinomycetota</taxon>
        <taxon>Actinomycetes</taxon>
        <taxon>Micrococcales</taxon>
        <taxon>Microbacteriaceae</taxon>
        <taxon>Clavibacter</taxon>
    </lineage>
</organism>
<dbReference type="PANTHER" id="PTHR24421">
    <property type="entry name" value="NITRATE/NITRITE SENSOR PROTEIN NARX-RELATED"/>
    <property type="match status" value="1"/>
</dbReference>
<evidence type="ECO:0000256" key="1">
    <source>
        <dbReference type="ARBA" id="ARBA00000085"/>
    </source>
</evidence>
<dbReference type="InterPro" id="IPR050482">
    <property type="entry name" value="Sensor_HK_TwoCompSys"/>
</dbReference>
<dbReference type="EC" id="2.7.13.3" evidence="2"/>
<dbReference type="Gene3D" id="3.30.565.10">
    <property type="entry name" value="Histidine kinase-like ATPase, C-terminal domain"/>
    <property type="match status" value="1"/>
</dbReference>
<feature type="non-terminal residue" evidence="6">
    <location>
        <position position="1"/>
    </location>
</feature>
<dbReference type="EMBL" id="QWED01000779">
    <property type="protein sequence ID" value="RII99942.1"/>
    <property type="molecule type" value="Genomic_DNA"/>
</dbReference>
<evidence type="ECO:0000256" key="4">
    <source>
        <dbReference type="ARBA" id="ARBA00022777"/>
    </source>
</evidence>
<evidence type="ECO:0000313" key="7">
    <source>
        <dbReference type="Proteomes" id="UP000265361"/>
    </source>
</evidence>
<sequence>VPGLADLPGLVAAARTSGTEVEERATGAAPALAPLADVTAYRTVQESLANARRHAPGSAVTLTTEAGPARIALTIENALPAAAPATAPGYGLVGMRERAALVGGRLEAGPTGSGTWRVRLELPVEPVLASGAGA</sequence>
<gene>
    <name evidence="6" type="ORF">DZF97_15690</name>
</gene>
<dbReference type="CDD" id="cd16917">
    <property type="entry name" value="HATPase_UhpB-NarQ-NarX-like"/>
    <property type="match status" value="1"/>
</dbReference>
<keyword evidence="3" id="KW-0808">Transferase</keyword>
<comment type="catalytic activity">
    <reaction evidence="1">
        <text>ATP + protein L-histidine = ADP + protein N-phospho-L-histidine.</text>
        <dbReference type="EC" id="2.7.13.3"/>
    </reaction>
</comment>
<comment type="caution">
    <text evidence="6">The sequence shown here is derived from an EMBL/GenBank/DDBJ whole genome shotgun (WGS) entry which is preliminary data.</text>
</comment>
<proteinExistence type="predicted"/>
<keyword evidence="5" id="KW-0902">Two-component regulatory system</keyword>
<dbReference type="InterPro" id="IPR036890">
    <property type="entry name" value="HATPase_C_sf"/>
</dbReference>
<accession>A0A399P0I9</accession>
<dbReference type="SUPFAM" id="SSF55874">
    <property type="entry name" value="ATPase domain of HSP90 chaperone/DNA topoisomerase II/histidine kinase"/>
    <property type="match status" value="1"/>
</dbReference>
<evidence type="ECO:0000256" key="2">
    <source>
        <dbReference type="ARBA" id="ARBA00012438"/>
    </source>
</evidence>
<evidence type="ECO:0000256" key="5">
    <source>
        <dbReference type="ARBA" id="ARBA00023012"/>
    </source>
</evidence>
<dbReference type="GO" id="GO:0000160">
    <property type="term" value="P:phosphorelay signal transduction system"/>
    <property type="evidence" value="ECO:0007669"/>
    <property type="project" value="UniProtKB-KW"/>
</dbReference>
<dbReference type="AlphaFoldDB" id="A0A399P0I9"/>
<evidence type="ECO:0000313" key="6">
    <source>
        <dbReference type="EMBL" id="RII99942.1"/>
    </source>
</evidence>
<evidence type="ECO:0000256" key="3">
    <source>
        <dbReference type="ARBA" id="ARBA00022679"/>
    </source>
</evidence>
<keyword evidence="4 6" id="KW-0418">Kinase</keyword>
<reference evidence="6 7" key="1">
    <citation type="submission" date="2018-08" db="EMBL/GenBank/DDBJ databases">
        <title>Genome Sequence of Clavibacter michiganensis Subspecies type strains, and the Atypical Peach-Colored Strains Isolated from Tomato.</title>
        <authorList>
            <person name="Osdaghi E."/>
            <person name="Portier P."/>
            <person name="Briand M."/>
            <person name="Jacques M.-A."/>
        </authorList>
    </citation>
    <scope>NUCLEOTIDE SEQUENCE [LARGE SCALE GENOMIC DNA]</scope>
    <source>
        <strain evidence="6 7">CFBP 7577</strain>
    </source>
</reference>
<name>A0A399P0I9_9MICO</name>
<dbReference type="Proteomes" id="UP000265361">
    <property type="component" value="Unassembled WGS sequence"/>
</dbReference>
<dbReference type="PANTHER" id="PTHR24421:SF10">
    <property type="entry name" value="NITRATE_NITRITE SENSOR PROTEIN NARQ"/>
    <property type="match status" value="1"/>
</dbReference>
<dbReference type="GO" id="GO:0004673">
    <property type="term" value="F:protein histidine kinase activity"/>
    <property type="evidence" value="ECO:0007669"/>
    <property type="project" value="UniProtKB-EC"/>
</dbReference>